<dbReference type="Proteomes" id="UP000005408">
    <property type="component" value="Unassembled WGS sequence"/>
</dbReference>
<evidence type="ECO:0000256" key="2">
    <source>
        <dbReference type="ARBA" id="ARBA00022837"/>
    </source>
</evidence>
<dbReference type="InterPro" id="IPR018247">
    <property type="entry name" value="EF_Hand_1_Ca_BS"/>
</dbReference>
<dbReference type="InterPro" id="IPR011992">
    <property type="entry name" value="EF-hand-dom_pair"/>
</dbReference>
<dbReference type="PANTHER" id="PTHR23048:SF0">
    <property type="entry name" value="CALMODULIN LIKE 3"/>
    <property type="match status" value="1"/>
</dbReference>
<name>A0A8W8HYQ3_MAGGI</name>
<protein>
    <recommendedName>
        <fullName evidence="4">EF-hand domain-containing protein</fullName>
    </recommendedName>
</protein>
<dbReference type="SUPFAM" id="SSF47473">
    <property type="entry name" value="EF-hand"/>
    <property type="match status" value="1"/>
</dbReference>
<evidence type="ECO:0000256" key="3">
    <source>
        <dbReference type="ARBA" id="ARBA00023179"/>
    </source>
</evidence>
<dbReference type="Pfam" id="PF13499">
    <property type="entry name" value="EF-hand_7"/>
    <property type="match status" value="1"/>
</dbReference>
<dbReference type="PROSITE" id="PS50222">
    <property type="entry name" value="EF_HAND_2"/>
    <property type="match status" value="1"/>
</dbReference>
<evidence type="ECO:0000313" key="6">
    <source>
        <dbReference type="Proteomes" id="UP000005408"/>
    </source>
</evidence>
<keyword evidence="6" id="KW-1185">Reference proteome</keyword>
<dbReference type="CDD" id="cd00051">
    <property type="entry name" value="EFh"/>
    <property type="match status" value="1"/>
</dbReference>
<dbReference type="GO" id="GO:0005509">
    <property type="term" value="F:calcium ion binding"/>
    <property type="evidence" value="ECO:0007669"/>
    <property type="project" value="InterPro"/>
</dbReference>
<proteinExistence type="predicted"/>
<feature type="domain" description="EF-hand" evidence="4">
    <location>
        <begin position="20"/>
        <end position="55"/>
    </location>
</feature>
<keyword evidence="1" id="KW-0677">Repeat</keyword>
<dbReference type="InterPro" id="IPR002048">
    <property type="entry name" value="EF_hand_dom"/>
</dbReference>
<dbReference type="InterPro" id="IPR050230">
    <property type="entry name" value="CALM/Myosin/TropC-like"/>
</dbReference>
<reference evidence="5" key="1">
    <citation type="submission" date="2022-08" db="UniProtKB">
        <authorList>
            <consortium name="EnsemblMetazoa"/>
        </authorList>
    </citation>
    <scope>IDENTIFICATION</scope>
    <source>
        <strain evidence="5">05x7-T-G4-1.051#20</strain>
    </source>
</reference>
<dbReference type="PROSITE" id="PS00018">
    <property type="entry name" value="EF_HAND_1"/>
    <property type="match status" value="1"/>
</dbReference>
<accession>A0A8W8HYQ3</accession>
<evidence type="ECO:0000256" key="1">
    <source>
        <dbReference type="ARBA" id="ARBA00022737"/>
    </source>
</evidence>
<evidence type="ECO:0000259" key="4">
    <source>
        <dbReference type="PROSITE" id="PS50222"/>
    </source>
</evidence>
<sequence>GEFGFEDFVTVLAFRMRQADLEEDLQKAFKIFDRDGDGFITVKELRYLMTNLGERYTEEEVTEMIREVDLDCKGKVDFHGNNKTSSGDLDNQCIKALVLSICFNFCSMKLLFWKVESSL</sequence>
<keyword evidence="2" id="KW-0106">Calcium</keyword>
<dbReference type="PANTHER" id="PTHR23048">
    <property type="entry name" value="MYOSIN LIGHT CHAIN 1, 3"/>
    <property type="match status" value="1"/>
</dbReference>
<dbReference type="EnsemblMetazoa" id="G11735.4">
    <property type="protein sequence ID" value="G11735.4:cds"/>
    <property type="gene ID" value="G11735"/>
</dbReference>
<organism evidence="5 6">
    <name type="scientific">Magallana gigas</name>
    <name type="common">Pacific oyster</name>
    <name type="synonym">Crassostrea gigas</name>
    <dbReference type="NCBI Taxonomy" id="29159"/>
    <lineage>
        <taxon>Eukaryota</taxon>
        <taxon>Metazoa</taxon>
        <taxon>Spiralia</taxon>
        <taxon>Lophotrochozoa</taxon>
        <taxon>Mollusca</taxon>
        <taxon>Bivalvia</taxon>
        <taxon>Autobranchia</taxon>
        <taxon>Pteriomorphia</taxon>
        <taxon>Ostreida</taxon>
        <taxon>Ostreoidea</taxon>
        <taxon>Ostreidae</taxon>
        <taxon>Magallana</taxon>
    </lineage>
</organism>
<dbReference type="FunFam" id="1.10.238.10:FF:000001">
    <property type="entry name" value="Calmodulin 1"/>
    <property type="match status" value="1"/>
</dbReference>
<evidence type="ECO:0000313" key="5">
    <source>
        <dbReference type="EnsemblMetazoa" id="G11735.4:cds"/>
    </source>
</evidence>
<dbReference type="GO" id="GO:0016460">
    <property type="term" value="C:myosin II complex"/>
    <property type="evidence" value="ECO:0007669"/>
    <property type="project" value="TreeGrafter"/>
</dbReference>
<keyword evidence="3" id="KW-0514">Muscle protein</keyword>
<dbReference type="Gene3D" id="1.10.238.10">
    <property type="entry name" value="EF-hand"/>
    <property type="match status" value="1"/>
</dbReference>
<dbReference type="SMART" id="SM00054">
    <property type="entry name" value="EFh"/>
    <property type="match status" value="2"/>
</dbReference>
<dbReference type="AlphaFoldDB" id="A0A8W8HYQ3"/>